<evidence type="ECO:0000313" key="4">
    <source>
        <dbReference type="EMBL" id="QTD50537.1"/>
    </source>
</evidence>
<reference evidence="4" key="1">
    <citation type="submission" date="2021-03" db="EMBL/GenBank/DDBJ databases">
        <title>Acanthopleuribacteraceae sp. M133.</title>
        <authorList>
            <person name="Wang G."/>
        </authorList>
    </citation>
    <scope>NUCLEOTIDE SEQUENCE</scope>
    <source>
        <strain evidence="4">M133</strain>
    </source>
</reference>
<evidence type="ECO:0000259" key="3">
    <source>
        <dbReference type="Pfam" id="PF03787"/>
    </source>
</evidence>
<dbReference type="RefSeq" id="WP_237380348.1">
    <property type="nucleotide sequence ID" value="NZ_CP071793.1"/>
</dbReference>
<dbReference type="KEGG" id="scor:J3U87_33555"/>
<feature type="domain" description="CRISPR type III-associated protein" evidence="3">
    <location>
        <begin position="86"/>
        <end position="137"/>
    </location>
</feature>
<sequence>MKRNRFQENGPGSGPNSRHGQGGSRPGTHRNAGYRSKKEDKPLPERLHAPYNFVPLSSWIFEPPQSDRISTNFPFSDGISGTLSYTLTNHTPLLVGGEQKKAPDGERGEVHFFKGPDGEPAIPGTSIKGMIRNVIEIASFGKMRLVDDQWLSIRDLTPPAKTIYRDHFSQGTKPLCRAGYLRAVQKGDAFLWELTPCKFKRVNHNELISYADRQNLDVDYPDRIKKKQFAWEKYDRWGDNLEVDFKINPPIQGRRSKSVTPPEETVSLGKGKEYDTSGRLVFTGQPADNDRPKRKYLEFVFYEPGPTKTVPDRVIASFLSIHEDSKDWKKLWSKQLTKEPGIPVFYLVDSHDDRHITAMGLAMMFRLSYRFSIGETVDHTNPAHRLSAPLDLAESMFGNINERDESLGLRGRVSFSMMRHESKPDMDAPLTTILNGPKPSYFPSYVAQGEVDDRGRLPGREAARYMTYMDSESEIRGWKRYPARNRIGTLEIDHGVGDGDNTKVENQLFPMKPHARFRGNVRFHNLRPFELGALVWAMTWGGRNNLRHGLGMGKPYGLGQVSLHLDEEDRSGLVSNRLDGTVPDLESCVARFTELMNAAYQEAVRFTDRAKTEHRWEDSEQLVQLLAMADPESARKRCLDYLALPHHYQLRAPNDQQPWRHTLPPYAAFDGTRDKDIFSRNDPDGWKRNRDTYLEEQRRIQERSVDPQELKRKFEADIDAAEDPNAVVKTWLENIENYNPDGELVIVQVAKLFYERQGKWGRKVSKNLKPRINLIKSILRKHGALES</sequence>
<evidence type="ECO:0000256" key="2">
    <source>
        <dbReference type="SAM" id="MobiDB-lite"/>
    </source>
</evidence>
<keyword evidence="1" id="KW-0051">Antiviral defense</keyword>
<dbReference type="NCBIfam" id="TIGR03986">
    <property type="entry name" value="TIGR03986 family CRISPR-associated RAMP protein"/>
    <property type="match status" value="1"/>
</dbReference>
<organism evidence="4 5">
    <name type="scientific">Sulfidibacter corallicola</name>
    <dbReference type="NCBI Taxonomy" id="2818388"/>
    <lineage>
        <taxon>Bacteria</taxon>
        <taxon>Pseudomonadati</taxon>
        <taxon>Acidobacteriota</taxon>
        <taxon>Holophagae</taxon>
        <taxon>Acanthopleuribacterales</taxon>
        <taxon>Acanthopleuribacteraceae</taxon>
        <taxon>Sulfidibacter</taxon>
    </lineage>
</organism>
<protein>
    <submittedName>
        <fullName evidence="4">TIGR03986 family CRISPR-associated RAMP protein</fullName>
    </submittedName>
</protein>
<feature type="compositionally biased region" description="Basic and acidic residues" evidence="2">
    <location>
        <begin position="36"/>
        <end position="45"/>
    </location>
</feature>
<dbReference type="EMBL" id="CP071793">
    <property type="protein sequence ID" value="QTD50537.1"/>
    <property type="molecule type" value="Genomic_DNA"/>
</dbReference>
<dbReference type="GO" id="GO:0051607">
    <property type="term" value="P:defense response to virus"/>
    <property type="evidence" value="ECO:0007669"/>
    <property type="project" value="UniProtKB-KW"/>
</dbReference>
<dbReference type="AlphaFoldDB" id="A0A8A4TM44"/>
<accession>A0A8A4TM44</accession>
<dbReference type="Proteomes" id="UP000663929">
    <property type="component" value="Chromosome"/>
</dbReference>
<feature type="region of interest" description="Disordered" evidence="2">
    <location>
        <begin position="1"/>
        <end position="45"/>
    </location>
</feature>
<gene>
    <name evidence="4" type="ORF">J3U87_33555</name>
</gene>
<keyword evidence="5" id="KW-1185">Reference proteome</keyword>
<dbReference type="Pfam" id="PF03787">
    <property type="entry name" value="RAMPs"/>
    <property type="match status" value="1"/>
</dbReference>
<dbReference type="InterPro" id="IPR005537">
    <property type="entry name" value="RAMP_III_fam"/>
</dbReference>
<dbReference type="InterPro" id="IPR023825">
    <property type="entry name" value="CRISPR-assoc_RAMP_BGP1436"/>
</dbReference>
<evidence type="ECO:0000313" key="5">
    <source>
        <dbReference type="Proteomes" id="UP000663929"/>
    </source>
</evidence>
<name>A0A8A4TM44_SULCO</name>
<dbReference type="CDD" id="cd09726">
    <property type="entry name" value="RAMP_I_III"/>
    <property type="match status" value="1"/>
</dbReference>
<evidence type="ECO:0000256" key="1">
    <source>
        <dbReference type="ARBA" id="ARBA00023118"/>
    </source>
</evidence>
<proteinExistence type="predicted"/>